<reference evidence="1 2" key="1">
    <citation type="submission" date="2020-07" db="EMBL/GenBank/DDBJ databases">
        <title>Sequencing the genomes of 1000 actinobacteria strains.</title>
        <authorList>
            <person name="Klenk H.-P."/>
        </authorList>
    </citation>
    <scope>NUCLEOTIDE SEQUENCE [LARGE SCALE GENOMIC DNA]</scope>
    <source>
        <strain evidence="1 2">DSM 17380</strain>
    </source>
</reference>
<dbReference type="PANTHER" id="PTHR34389:SF2">
    <property type="entry name" value="L-RHAMNOSE MUTAROTASE"/>
    <property type="match status" value="1"/>
</dbReference>
<dbReference type="InterPro" id="IPR011008">
    <property type="entry name" value="Dimeric_a/b-barrel"/>
</dbReference>
<evidence type="ECO:0000313" key="2">
    <source>
        <dbReference type="Proteomes" id="UP000586095"/>
    </source>
</evidence>
<dbReference type="GO" id="GO:0062192">
    <property type="term" value="F:L-rhamnose mutarotase activity"/>
    <property type="evidence" value="ECO:0007669"/>
    <property type="project" value="UniProtKB-EC"/>
</dbReference>
<gene>
    <name evidence="1" type="ORF">BJ960_003020</name>
</gene>
<name>A0A852R5W8_9MICO</name>
<comment type="caution">
    <text evidence="1">The sequence shown here is derived from an EMBL/GenBank/DDBJ whole genome shotgun (WGS) entry which is preliminary data.</text>
</comment>
<organism evidence="1 2">
    <name type="scientific">Leucobacter aridicollis</name>
    <dbReference type="NCBI Taxonomy" id="283878"/>
    <lineage>
        <taxon>Bacteria</taxon>
        <taxon>Bacillati</taxon>
        <taxon>Actinomycetota</taxon>
        <taxon>Actinomycetes</taxon>
        <taxon>Micrococcales</taxon>
        <taxon>Microbacteriaceae</taxon>
        <taxon>Leucobacter</taxon>
    </lineage>
</organism>
<dbReference type="InterPro" id="IPR008000">
    <property type="entry name" value="Rham/fucose_mutarotase"/>
</dbReference>
<dbReference type="AlphaFoldDB" id="A0A852R5W8"/>
<dbReference type="EMBL" id="JACCBD010000001">
    <property type="protein sequence ID" value="NYD28217.1"/>
    <property type="molecule type" value="Genomic_DNA"/>
</dbReference>
<keyword evidence="2" id="KW-1185">Reference proteome</keyword>
<protein>
    <submittedName>
        <fullName evidence="1">L-rhamnose mutarotase</fullName>
        <ecNumber evidence="1">5.1.3.32</ecNumber>
    </submittedName>
</protein>
<sequence length="117" mass="13414">MSGYAVRDGAARRFGFVVNVRPEKRAEYLALHRAVWPRVEAAMHENGLRNYSIFIADDTLFGVYDYVGDDYERDMARVQADKTSQEWWAHTGPCQVPFGAVAGVTGWREMELAWHMD</sequence>
<dbReference type="Gene3D" id="3.30.70.100">
    <property type="match status" value="1"/>
</dbReference>
<dbReference type="PANTHER" id="PTHR34389">
    <property type="entry name" value="L-RHAMNOSE MUTAROTASE"/>
    <property type="match status" value="1"/>
</dbReference>
<evidence type="ECO:0000313" key="1">
    <source>
        <dbReference type="EMBL" id="NYD28217.1"/>
    </source>
</evidence>
<dbReference type="Pfam" id="PF05336">
    <property type="entry name" value="rhaM"/>
    <property type="match status" value="1"/>
</dbReference>
<proteinExistence type="predicted"/>
<dbReference type="RefSeq" id="WP_185987900.1">
    <property type="nucleotide sequence ID" value="NZ_BAAALZ010000006.1"/>
</dbReference>
<dbReference type="Proteomes" id="UP000586095">
    <property type="component" value="Unassembled WGS sequence"/>
</dbReference>
<dbReference type="SUPFAM" id="SSF54909">
    <property type="entry name" value="Dimeric alpha+beta barrel"/>
    <property type="match status" value="1"/>
</dbReference>
<accession>A0A852R5W8</accession>
<dbReference type="EC" id="5.1.3.32" evidence="1"/>
<keyword evidence="1" id="KW-0413">Isomerase</keyword>